<dbReference type="RefSeq" id="WP_344637249.1">
    <property type="nucleotide sequence ID" value="NZ_BAAATR010000013.1"/>
</dbReference>
<dbReference type="Gene3D" id="3.40.50.1820">
    <property type="entry name" value="alpha/beta hydrolase"/>
    <property type="match status" value="1"/>
</dbReference>
<dbReference type="InterPro" id="IPR029058">
    <property type="entry name" value="AB_hydrolase_fold"/>
</dbReference>
<evidence type="ECO:0000259" key="2">
    <source>
        <dbReference type="Pfam" id="PF12697"/>
    </source>
</evidence>
<accession>A0ABN3E5S7</accession>
<sequence length="376" mass="40309">MNTRDAVEAGGRSRSSEIQDRLMAGALVTTAVGVIVTELKRNGALSAAPGRIVRVGGRPLHILDTPGQTPTVVLESGLANPATVWSWVLQQLREDTRAVAYDRPGIGWSAAGRTRLDGARYPEHLLEVLHRASARAPFVLVGHSVGGLLIRIFAEQHPELTAGLVFVDSTHPDQYQRSPRQWAGLPLFRQSLDRMITRAALRLPVGNAATEALAFLPARVSGPTTQAMFRFSSLRAARGELNLSQVDWSSRAALLTSVTPCPVAVVSAAVTHEQDPVYAELQQELGALSPVSRLEIVAGASHESLLTDQLHAERVTDAIHWVIDNARDGAAPVETPSPAVRNPAGPTAARCGPVTAEGEEDCGERLPKSWLRRPPG</sequence>
<dbReference type="Pfam" id="PF12697">
    <property type="entry name" value="Abhydrolase_6"/>
    <property type="match status" value="1"/>
</dbReference>
<reference evidence="3 4" key="1">
    <citation type="journal article" date="2019" name="Int. J. Syst. Evol. Microbiol.">
        <title>The Global Catalogue of Microorganisms (GCM) 10K type strain sequencing project: providing services to taxonomists for standard genome sequencing and annotation.</title>
        <authorList>
            <consortium name="The Broad Institute Genomics Platform"/>
            <consortium name="The Broad Institute Genome Sequencing Center for Infectious Disease"/>
            <person name="Wu L."/>
            <person name="Ma J."/>
        </authorList>
    </citation>
    <scope>NUCLEOTIDE SEQUENCE [LARGE SCALE GENOMIC DNA]</scope>
    <source>
        <strain evidence="3 4">JCM 7356</strain>
    </source>
</reference>
<dbReference type="Proteomes" id="UP001500305">
    <property type="component" value="Unassembled WGS sequence"/>
</dbReference>
<dbReference type="PANTHER" id="PTHR43689">
    <property type="entry name" value="HYDROLASE"/>
    <property type="match status" value="1"/>
</dbReference>
<dbReference type="GO" id="GO:0016787">
    <property type="term" value="F:hydrolase activity"/>
    <property type="evidence" value="ECO:0007669"/>
    <property type="project" value="UniProtKB-KW"/>
</dbReference>
<name>A0ABN3E5S7_9ACTN</name>
<proteinExistence type="predicted"/>
<dbReference type="SUPFAM" id="SSF53474">
    <property type="entry name" value="alpha/beta-Hydrolases"/>
    <property type="match status" value="1"/>
</dbReference>
<dbReference type="PANTHER" id="PTHR43689:SF8">
    <property type="entry name" value="ALPHA_BETA-HYDROLASES SUPERFAMILY PROTEIN"/>
    <property type="match status" value="1"/>
</dbReference>
<keyword evidence="3" id="KW-0378">Hydrolase</keyword>
<protein>
    <submittedName>
        <fullName evidence="3">Alpha/beta hydrolase</fullName>
    </submittedName>
</protein>
<keyword evidence="4" id="KW-1185">Reference proteome</keyword>
<dbReference type="EMBL" id="BAAATR010000013">
    <property type="protein sequence ID" value="GAA2248751.1"/>
    <property type="molecule type" value="Genomic_DNA"/>
</dbReference>
<feature type="domain" description="AB hydrolase-1" evidence="2">
    <location>
        <begin position="73"/>
        <end position="315"/>
    </location>
</feature>
<dbReference type="InterPro" id="IPR000073">
    <property type="entry name" value="AB_hydrolase_1"/>
</dbReference>
<evidence type="ECO:0000256" key="1">
    <source>
        <dbReference type="SAM" id="MobiDB-lite"/>
    </source>
</evidence>
<comment type="caution">
    <text evidence="3">The sequence shown here is derived from an EMBL/GenBank/DDBJ whole genome shotgun (WGS) entry which is preliminary data.</text>
</comment>
<evidence type="ECO:0000313" key="4">
    <source>
        <dbReference type="Proteomes" id="UP001500305"/>
    </source>
</evidence>
<evidence type="ECO:0000313" key="3">
    <source>
        <dbReference type="EMBL" id="GAA2248751.1"/>
    </source>
</evidence>
<organism evidence="3 4">
    <name type="scientific">Kitasatospora cystarginea</name>
    <dbReference type="NCBI Taxonomy" id="58350"/>
    <lineage>
        <taxon>Bacteria</taxon>
        <taxon>Bacillati</taxon>
        <taxon>Actinomycetota</taxon>
        <taxon>Actinomycetes</taxon>
        <taxon>Kitasatosporales</taxon>
        <taxon>Streptomycetaceae</taxon>
        <taxon>Kitasatospora</taxon>
    </lineage>
</organism>
<gene>
    <name evidence="3" type="ORF">GCM10010430_34120</name>
</gene>
<feature type="region of interest" description="Disordered" evidence="1">
    <location>
        <begin position="330"/>
        <end position="376"/>
    </location>
</feature>